<dbReference type="STRING" id="1878942.GCA_900128755_00488"/>
<evidence type="ECO:0000313" key="4">
    <source>
        <dbReference type="EMBL" id="AWK15246.1"/>
    </source>
</evidence>
<name>A0A2U8I7U4_9GAMM</name>
<reference evidence="4 5" key="1">
    <citation type="submission" date="2017-05" db="EMBL/GenBank/DDBJ databases">
        <title>Genome sequence of Candidatus Fukatsuia symbiotica and Candidatus Hamiltonella defensa from Acyrthosiphon pisum strain 5D.</title>
        <authorList>
            <person name="Patel V.A."/>
            <person name="Chevignon G."/>
            <person name="Russell J.A."/>
            <person name="Oliver K.M."/>
        </authorList>
    </citation>
    <scope>NUCLEOTIDE SEQUENCE [LARGE SCALE GENOMIC DNA]</scope>
    <source>
        <strain evidence="4 5">5D</strain>
    </source>
</reference>
<organism evidence="4 5">
    <name type="scientific">Candidatus Fukatsuia symbiotica</name>
    <dbReference type="NCBI Taxonomy" id="1878942"/>
    <lineage>
        <taxon>Bacteria</taxon>
        <taxon>Pseudomonadati</taxon>
        <taxon>Pseudomonadota</taxon>
        <taxon>Gammaproteobacteria</taxon>
        <taxon>Enterobacterales</taxon>
        <taxon>Yersiniaceae</taxon>
        <taxon>Candidatus Fukatsuia</taxon>
    </lineage>
</organism>
<feature type="compositionally biased region" description="Polar residues" evidence="2">
    <location>
        <begin position="197"/>
        <end position="206"/>
    </location>
</feature>
<dbReference type="EMBL" id="CP021659">
    <property type="protein sequence ID" value="AWK15246.1"/>
    <property type="molecule type" value="Genomic_DNA"/>
</dbReference>
<evidence type="ECO:0000256" key="1">
    <source>
        <dbReference type="ARBA" id="ARBA00044755"/>
    </source>
</evidence>
<comment type="similarity">
    <text evidence="1">Belongs to the bactofilin family.</text>
</comment>
<dbReference type="AlphaFoldDB" id="A0A2U8I7U4"/>
<sequence length="230" mass="25032">MNLFVRKNIVLCLLWSGWVIGLVGYVFYDCIICLLFVPVLFFLVLLFMLIKTMFKKKVNSNNNEISSATNVPLPGNSPVSNPSQDLTKTNTIIASGTQLKGNVDLEGDIQIYGVVIGDITVTEGTIRLMRSGNIEGNLTAPHITIDGRVDGVCVSDHLEILEHGRLKGIVKGTNFSIKKGGVFIGQSEISEEPNNARGKTQQNAASSVERKKSKERAITDPLSDDILANA</sequence>
<protein>
    <recommendedName>
        <fullName evidence="6">Polymer-forming cytoskeletal protein</fullName>
    </recommendedName>
</protein>
<feature type="region of interest" description="Disordered" evidence="2">
    <location>
        <begin position="189"/>
        <end position="230"/>
    </location>
</feature>
<feature type="compositionally biased region" description="Basic and acidic residues" evidence="2">
    <location>
        <begin position="208"/>
        <end position="218"/>
    </location>
</feature>
<dbReference type="Pfam" id="PF04519">
    <property type="entry name" value="Bactofilin"/>
    <property type="match status" value="1"/>
</dbReference>
<dbReference type="OrthoDB" id="5612117at2"/>
<evidence type="ECO:0008006" key="6">
    <source>
        <dbReference type="Google" id="ProtNLM"/>
    </source>
</evidence>
<keyword evidence="5" id="KW-1185">Reference proteome</keyword>
<dbReference type="InterPro" id="IPR007607">
    <property type="entry name" value="BacA/B"/>
</dbReference>
<keyword evidence="3" id="KW-1133">Transmembrane helix</keyword>
<dbReference type="PANTHER" id="PTHR35024">
    <property type="entry name" value="HYPOTHETICAL CYTOSOLIC PROTEIN"/>
    <property type="match status" value="1"/>
</dbReference>
<keyword evidence="3" id="KW-0812">Transmembrane</keyword>
<dbReference type="RefSeq" id="WP_072549820.1">
    <property type="nucleotide sequence ID" value="NZ_CP021659.1"/>
</dbReference>
<evidence type="ECO:0000256" key="2">
    <source>
        <dbReference type="SAM" id="MobiDB-lite"/>
    </source>
</evidence>
<dbReference type="KEGG" id="fsm:CCS41_13410"/>
<feature type="transmembrane region" description="Helical" evidence="3">
    <location>
        <begin position="34"/>
        <end position="54"/>
    </location>
</feature>
<dbReference type="PANTHER" id="PTHR35024:SF4">
    <property type="entry name" value="POLYMER-FORMING CYTOSKELETAL PROTEIN"/>
    <property type="match status" value="1"/>
</dbReference>
<accession>A0A2U8I7U4</accession>
<evidence type="ECO:0000256" key="3">
    <source>
        <dbReference type="SAM" id="Phobius"/>
    </source>
</evidence>
<dbReference type="Proteomes" id="UP000261875">
    <property type="component" value="Chromosome"/>
</dbReference>
<feature type="transmembrane region" description="Helical" evidence="3">
    <location>
        <begin position="9"/>
        <end position="28"/>
    </location>
</feature>
<evidence type="ECO:0000313" key="5">
    <source>
        <dbReference type="Proteomes" id="UP000261875"/>
    </source>
</evidence>
<gene>
    <name evidence="4" type="ORF">CCS41_13410</name>
</gene>
<keyword evidence="3" id="KW-0472">Membrane</keyword>
<proteinExistence type="inferred from homology"/>